<dbReference type="Proteomes" id="UP001381693">
    <property type="component" value="Unassembled WGS sequence"/>
</dbReference>
<reference evidence="2 3" key="1">
    <citation type="submission" date="2023-11" db="EMBL/GenBank/DDBJ databases">
        <title>Halocaridina rubra genome assembly.</title>
        <authorList>
            <person name="Smith C."/>
        </authorList>
    </citation>
    <scope>NUCLEOTIDE SEQUENCE [LARGE SCALE GENOMIC DNA]</scope>
    <source>
        <strain evidence="2">EP-1</strain>
        <tissue evidence="2">Whole</tissue>
    </source>
</reference>
<dbReference type="EMBL" id="JAXCGZ010019120">
    <property type="protein sequence ID" value="KAK7066583.1"/>
    <property type="molecule type" value="Genomic_DNA"/>
</dbReference>
<feature type="region of interest" description="Disordered" evidence="1">
    <location>
        <begin position="192"/>
        <end position="235"/>
    </location>
</feature>
<feature type="compositionally biased region" description="Polar residues" evidence="1">
    <location>
        <begin position="1"/>
        <end position="12"/>
    </location>
</feature>
<feature type="compositionally biased region" description="Polar residues" evidence="1">
    <location>
        <begin position="214"/>
        <end position="228"/>
    </location>
</feature>
<feature type="region of interest" description="Disordered" evidence="1">
    <location>
        <begin position="1"/>
        <end position="37"/>
    </location>
</feature>
<evidence type="ECO:0000256" key="1">
    <source>
        <dbReference type="SAM" id="MobiDB-lite"/>
    </source>
</evidence>
<protein>
    <submittedName>
        <fullName evidence="2">Uncharacterized protein</fullName>
    </submittedName>
</protein>
<feature type="compositionally biased region" description="Polar residues" evidence="1">
    <location>
        <begin position="20"/>
        <end position="37"/>
    </location>
</feature>
<keyword evidence="3" id="KW-1185">Reference proteome</keyword>
<comment type="caution">
    <text evidence="2">The sequence shown here is derived from an EMBL/GenBank/DDBJ whole genome shotgun (WGS) entry which is preliminary data.</text>
</comment>
<organism evidence="2 3">
    <name type="scientific">Halocaridina rubra</name>
    <name type="common">Hawaiian red shrimp</name>
    <dbReference type="NCBI Taxonomy" id="373956"/>
    <lineage>
        <taxon>Eukaryota</taxon>
        <taxon>Metazoa</taxon>
        <taxon>Ecdysozoa</taxon>
        <taxon>Arthropoda</taxon>
        <taxon>Crustacea</taxon>
        <taxon>Multicrustacea</taxon>
        <taxon>Malacostraca</taxon>
        <taxon>Eumalacostraca</taxon>
        <taxon>Eucarida</taxon>
        <taxon>Decapoda</taxon>
        <taxon>Pleocyemata</taxon>
        <taxon>Caridea</taxon>
        <taxon>Atyoidea</taxon>
        <taxon>Atyidae</taxon>
        <taxon>Halocaridina</taxon>
    </lineage>
</organism>
<name>A0AAN8WP48_HALRR</name>
<proteinExistence type="predicted"/>
<evidence type="ECO:0000313" key="2">
    <source>
        <dbReference type="EMBL" id="KAK7066583.1"/>
    </source>
</evidence>
<gene>
    <name evidence="2" type="ORF">SK128_015800</name>
</gene>
<sequence length="235" mass="23929">MVIPENTSSTGGTPKASIALPSTANTSHTSSAPCSHTNGNVMAWVTPSTGPKIPAVNSSLGLPGTTVNMGHVLDFLLTAAQLHRVAAATTEKVQSSGRLNKGACEVDSQGVRINTSTTVTTTCSTSTSTTTPAPFLPSASQTWAKLLANPAAGAQEQTLALLQMALQDGLLDSILPYMVSSLNLGVTPSLTPSQTMTSSNCIPTLFGGGGGRSRTPTPTNKQSKSTPGATPIPRL</sequence>
<evidence type="ECO:0000313" key="3">
    <source>
        <dbReference type="Proteomes" id="UP001381693"/>
    </source>
</evidence>
<feature type="compositionally biased region" description="Polar residues" evidence="1">
    <location>
        <begin position="192"/>
        <end position="202"/>
    </location>
</feature>
<dbReference type="AlphaFoldDB" id="A0AAN8WP48"/>
<accession>A0AAN8WP48</accession>